<evidence type="ECO:0000256" key="1">
    <source>
        <dbReference type="ARBA" id="ARBA00022884"/>
    </source>
</evidence>
<dbReference type="AlphaFoldDB" id="A0A4Y7I936"/>
<proteinExistence type="predicted"/>
<sequence length="418" mass="47331">MAMKQRVEDEVDTEPEMDPETEEEEERETEEEEEEEEEDITKLLEPFSKKQLIDVIRSISTENREIIQEIRKRADQDPAHCDLFVHGLDWETTSDQLNGIFSTYGDIIQCKIVVDRNTGKSKGYGFILYKHRKSVSKVLKEPLKKIGNRMVTCRLASNQPLQRKIFVGNVDSEISSTRLHSFFSQYGEIEDGPLGSDVNTGKFRGYAMFIYKTVQGARRAVEEPVKRFDGYMLYCQMATDQRQKLSHGVCGFPCVGVSAGFNTQNGAVQPYVQGIFSGAAQHVQPLFASGVSSENKKFTEEIHKLATEALKEQTKMTACILASPPEEPQQQMMIVKRNSSREDKVQRKIFNASGIKVPNSPSEISARIVHLKILQEEKPEYCIKLDSGDLGITNLSIEENAFRRLRQLNHITLHGSGT</sequence>
<dbReference type="InterPro" id="IPR035979">
    <property type="entry name" value="RBD_domain_sf"/>
</dbReference>
<name>A0A4Y7I936_PAPSO</name>
<dbReference type="Gramene" id="RZC43909">
    <property type="protein sequence ID" value="RZC43909"/>
    <property type="gene ID" value="C5167_036859"/>
</dbReference>
<organism evidence="5 6">
    <name type="scientific">Papaver somniferum</name>
    <name type="common">Opium poppy</name>
    <dbReference type="NCBI Taxonomy" id="3469"/>
    <lineage>
        <taxon>Eukaryota</taxon>
        <taxon>Viridiplantae</taxon>
        <taxon>Streptophyta</taxon>
        <taxon>Embryophyta</taxon>
        <taxon>Tracheophyta</taxon>
        <taxon>Spermatophyta</taxon>
        <taxon>Magnoliopsida</taxon>
        <taxon>Ranunculales</taxon>
        <taxon>Papaveraceae</taxon>
        <taxon>Papaveroideae</taxon>
        <taxon>Papaver</taxon>
    </lineage>
</organism>
<dbReference type="InterPro" id="IPR012677">
    <property type="entry name" value="Nucleotide-bd_a/b_plait_sf"/>
</dbReference>
<evidence type="ECO:0000313" key="6">
    <source>
        <dbReference type="Proteomes" id="UP000316621"/>
    </source>
</evidence>
<gene>
    <name evidence="5" type="ORF">C5167_036859</name>
</gene>
<feature type="compositionally biased region" description="Acidic residues" evidence="3">
    <location>
        <begin position="9"/>
        <end position="39"/>
    </location>
</feature>
<dbReference type="PANTHER" id="PTHR48024:SF9">
    <property type="entry name" value="UBP1-ASSOCIATED PROTEINS 1A-RELATED"/>
    <property type="match status" value="1"/>
</dbReference>
<dbReference type="InterPro" id="IPR000504">
    <property type="entry name" value="RRM_dom"/>
</dbReference>
<dbReference type="Pfam" id="PF00076">
    <property type="entry name" value="RRM_1"/>
    <property type="match status" value="2"/>
</dbReference>
<evidence type="ECO:0000256" key="3">
    <source>
        <dbReference type="SAM" id="MobiDB-lite"/>
    </source>
</evidence>
<evidence type="ECO:0000259" key="4">
    <source>
        <dbReference type="PROSITE" id="PS50102"/>
    </source>
</evidence>
<feature type="domain" description="RRM" evidence="4">
    <location>
        <begin position="81"/>
        <end position="158"/>
    </location>
</feature>
<dbReference type="GO" id="GO:0003723">
    <property type="term" value="F:RNA binding"/>
    <property type="evidence" value="ECO:0007669"/>
    <property type="project" value="UniProtKB-UniRule"/>
</dbReference>
<dbReference type="InterPro" id="IPR050886">
    <property type="entry name" value="RNA-binding_reg"/>
</dbReference>
<keyword evidence="6" id="KW-1185">Reference proteome</keyword>
<evidence type="ECO:0000313" key="5">
    <source>
        <dbReference type="EMBL" id="RZC43909.1"/>
    </source>
</evidence>
<evidence type="ECO:0000256" key="2">
    <source>
        <dbReference type="PROSITE-ProRule" id="PRU00176"/>
    </source>
</evidence>
<dbReference type="SMART" id="SM00360">
    <property type="entry name" value="RRM"/>
    <property type="match status" value="2"/>
</dbReference>
<reference evidence="5 6" key="1">
    <citation type="journal article" date="2018" name="Science">
        <title>The opium poppy genome and morphinan production.</title>
        <authorList>
            <person name="Guo L."/>
            <person name="Winzer T."/>
            <person name="Yang X."/>
            <person name="Li Y."/>
            <person name="Ning Z."/>
            <person name="He Z."/>
            <person name="Teodor R."/>
            <person name="Lu Y."/>
            <person name="Bowser T.A."/>
            <person name="Graham I.A."/>
            <person name="Ye K."/>
        </authorList>
    </citation>
    <scope>NUCLEOTIDE SEQUENCE [LARGE SCALE GENOMIC DNA]</scope>
    <source>
        <strain evidence="6">cv. HN1</strain>
        <tissue evidence="5">Leaves</tissue>
    </source>
</reference>
<feature type="region of interest" description="Disordered" evidence="3">
    <location>
        <begin position="1"/>
        <end position="40"/>
    </location>
</feature>
<dbReference type="Proteomes" id="UP000316621">
    <property type="component" value="Chromosome 1"/>
</dbReference>
<dbReference type="SUPFAM" id="SSF54928">
    <property type="entry name" value="RNA-binding domain, RBD"/>
    <property type="match status" value="2"/>
</dbReference>
<accession>A0A4Y7I936</accession>
<dbReference type="PROSITE" id="PS50102">
    <property type="entry name" value="RRM"/>
    <property type="match status" value="2"/>
</dbReference>
<feature type="domain" description="RRM" evidence="4">
    <location>
        <begin position="163"/>
        <end position="240"/>
    </location>
</feature>
<dbReference type="EMBL" id="CM010715">
    <property type="protein sequence ID" value="RZC43909.1"/>
    <property type="molecule type" value="Genomic_DNA"/>
</dbReference>
<dbReference type="GO" id="GO:0005634">
    <property type="term" value="C:nucleus"/>
    <property type="evidence" value="ECO:0007669"/>
    <property type="project" value="TreeGrafter"/>
</dbReference>
<protein>
    <recommendedName>
        <fullName evidence="4">RRM domain-containing protein</fullName>
    </recommendedName>
</protein>
<dbReference type="PANTHER" id="PTHR48024">
    <property type="entry name" value="GEO13361P1-RELATED"/>
    <property type="match status" value="1"/>
</dbReference>
<dbReference type="Gene3D" id="3.30.70.330">
    <property type="match status" value="2"/>
</dbReference>
<dbReference type="STRING" id="3469.A0A4Y7I936"/>
<keyword evidence="1 2" id="KW-0694">RNA-binding</keyword>